<accession>A0A5J5B5R6</accession>
<dbReference type="EMBL" id="CM018038">
    <property type="protein sequence ID" value="KAA8537950.1"/>
    <property type="molecule type" value="Genomic_DNA"/>
</dbReference>
<evidence type="ECO:0000313" key="1">
    <source>
        <dbReference type="EMBL" id="KAA8537950.1"/>
    </source>
</evidence>
<gene>
    <name evidence="1" type="ORF">F0562_027470</name>
</gene>
<protein>
    <recommendedName>
        <fullName evidence="3">Endonuclease/exonuclease/phosphatase domain-containing protein</fullName>
    </recommendedName>
</protein>
<sequence>MMGVMKENQQETTILPILPSMKVNDPKSKVEMELPMEQVVVVHTSPDGAVVDIQSPFHGEVVRRNSFATFWEEDCIQNEILEASIIQVLDQVIACKVTTKQKRTEFIVTTIYGSDDRTIRRTLWRDLKDQSRLGPSVLPWILIRDFNDIRKPEEKIGSHHMDWAAIEDFNNYIREVGLEELITRGFYFTWNDKREDGQHIMSKIDRMLINEKWLQSFIETDGWYLAPGLSNHSPRVCTIADEGRRQRKPFQFFNVWMKHKEFAPLVTDSWRKPIAVGSMLKSV</sequence>
<dbReference type="SUPFAM" id="SSF56219">
    <property type="entry name" value="DNase I-like"/>
    <property type="match status" value="1"/>
</dbReference>
<evidence type="ECO:0008006" key="3">
    <source>
        <dbReference type="Google" id="ProtNLM"/>
    </source>
</evidence>
<proteinExistence type="predicted"/>
<reference evidence="1 2" key="1">
    <citation type="submission" date="2019-09" db="EMBL/GenBank/DDBJ databases">
        <title>A chromosome-level genome assembly of the Chinese tupelo Nyssa sinensis.</title>
        <authorList>
            <person name="Yang X."/>
            <person name="Kang M."/>
            <person name="Yang Y."/>
            <person name="Xiong H."/>
            <person name="Wang M."/>
            <person name="Zhang Z."/>
            <person name="Wang Z."/>
            <person name="Wu H."/>
            <person name="Ma T."/>
            <person name="Liu J."/>
            <person name="Xi Z."/>
        </authorList>
    </citation>
    <scope>NUCLEOTIDE SEQUENCE [LARGE SCALE GENOMIC DNA]</scope>
    <source>
        <strain evidence="1">J267</strain>
        <tissue evidence="1">Leaf</tissue>
    </source>
</reference>
<keyword evidence="2" id="KW-1185">Reference proteome</keyword>
<dbReference type="Proteomes" id="UP000325577">
    <property type="component" value="Linkage Group LG15"/>
</dbReference>
<organism evidence="1 2">
    <name type="scientific">Nyssa sinensis</name>
    <dbReference type="NCBI Taxonomy" id="561372"/>
    <lineage>
        <taxon>Eukaryota</taxon>
        <taxon>Viridiplantae</taxon>
        <taxon>Streptophyta</taxon>
        <taxon>Embryophyta</taxon>
        <taxon>Tracheophyta</taxon>
        <taxon>Spermatophyta</taxon>
        <taxon>Magnoliopsida</taxon>
        <taxon>eudicotyledons</taxon>
        <taxon>Gunneridae</taxon>
        <taxon>Pentapetalae</taxon>
        <taxon>asterids</taxon>
        <taxon>Cornales</taxon>
        <taxon>Nyssaceae</taxon>
        <taxon>Nyssa</taxon>
    </lineage>
</organism>
<dbReference type="Gene3D" id="3.60.10.10">
    <property type="entry name" value="Endonuclease/exonuclease/phosphatase"/>
    <property type="match status" value="1"/>
</dbReference>
<dbReference type="PANTHER" id="PTHR33710">
    <property type="entry name" value="BNAC02G09200D PROTEIN"/>
    <property type="match status" value="1"/>
</dbReference>
<dbReference type="AlphaFoldDB" id="A0A5J5B5R6"/>
<dbReference type="PANTHER" id="PTHR33710:SF79">
    <property type="entry name" value="OS06G0205337 PROTEIN"/>
    <property type="match status" value="1"/>
</dbReference>
<name>A0A5J5B5R6_9ASTE</name>
<dbReference type="OrthoDB" id="1932741at2759"/>
<evidence type="ECO:0000313" key="2">
    <source>
        <dbReference type="Proteomes" id="UP000325577"/>
    </source>
</evidence>
<dbReference type="InterPro" id="IPR036691">
    <property type="entry name" value="Endo/exonu/phosph_ase_sf"/>
</dbReference>